<dbReference type="Pfam" id="PF13609">
    <property type="entry name" value="Porin_4"/>
    <property type="match status" value="1"/>
</dbReference>
<dbReference type="EMBL" id="JAYDYW010000016">
    <property type="protein sequence ID" value="MEE1675940.1"/>
    <property type="molecule type" value="Genomic_DNA"/>
</dbReference>
<dbReference type="InterPro" id="IPR023614">
    <property type="entry name" value="Porin_dom_sf"/>
</dbReference>
<dbReference type="SUPFAM" id="SSF56935">
    <property type="entry name" value="Porins"/>
    <property type="match status" value="1"/>
</dbReference>
<dbReference type="RefSeq" id="WP_329776702.1">
    <property type="nucleotide sequence ID" value="NZ_JAYDYW010000016.1"/>
</dbReference>
<accession>A0ABU7GBT7</accession>
<comment type="subcellular location">
    <subcellularLocation>
        <location evidence="1">Cell outer membrane</location>
        <topology evidence="1">Multi-pass membrane protein</topology>
    </subcellularLocation>
</comment>
<dbReference type="PANTHER" id="PTHR34501">
    <property type="entry name" value="PROTEIN YDDL-RELATED"/>
    <property type="match status" value="1"/>
</dbReference>
<dbReference type="PANTHER" id="PTHR34501:SF2">
    <property type="entry name" value="OUTER MEMBRANE PORIN F-RELATED"/>
    <property type="match status" value="1"/>
</dbReference>
<organism evidence="6 7">
    <name type="scientific">Agarivorans aestuarii</name>
    <dbReference type="NCBI Taxonomy" id="1563703"/>
    <lineage>
        <taxon>Bacteria</taxon>
        <taxon>Pseudomonadati</taxon>
        <taxon>Pseudomonadota</taxon>
        <taxon>Gammaproteobacteria</taxon>
        <taxon>Alteromonadales</taxon>
        <taxon>Alteromonadaceae</taxon>
        <taxon>Agarivorans</taxon>
    </lineage>
</organism>
<evidence type="ECO:0000256" key="3">
    <source>
        <dbReference type="ARBA" id="ARBA00023136"/>
    </source>
</evidence>
<reference evidence="6 7" key="2">
    <citation type="submission" date="2023-12" db="EMBL/GenBank/DDBJ databases">
        <authorList>
            <consortium name="Cladostephus spongiosus"/>
            <person name="Lorente B."/>
            <person name="Cabral C."/>
            <person name="Frias J."/>
            <person name="Faria J."/>
            <person name="Toubarro D."/>
        </authorList>
    </citation>
    <scope>NUCLEOTIDE SEQUENCE [LARGE SCALE GENOMIC DNA]</scope>
    <source>
        <strain evidence="6 7">ZMCS4</strain>
    </source>
</reference>
<dbReference type="Gene3D" id="2.40.160.10">
    <property type="entry name" value="Porin"/>
    <property type="match status" value="1"/>
</dbReference>
<feature type="signal peptide" evidence="4">
    <location>
        <begin position="1"/>
        <end position="20"/>
    </location>
</feature>
<comment type="caution">
    <text evidence="6">The sequence shown here is derived from an EMBL/GenBank/DDBJ whole genome shotgun (WGS) entry which is preliminary data.</text>
</comment>
<feature type="chain" id="PRO_5046473195" evidence="4">
    <location>
        <begin position="21"/>
        <end position="346"/>
    </location>
</feature>
<dbReference type="Proteomes" id="UP001310248">
    <property type="component" value="Unassembled WGS sequence"/>
</dbReference>
<evidence type="ECO:0000313" key="7">
    <source>
        <dbReference type="Proteomes" id="UP001310248"/>
    </source>
</evidence>
<dbReference type="CDD" id="cd00342">
    <property type="entry name" value="gram_neg_porins"/>
    <property type="match status" value="1"/>
</dbReference>
<feature type="domain" description="Porin" evidence="5">
    <location>
        <begin position="7"/>
        <end position="320"/>
    </location>
</feature>
<dbReference type="InterPro" id="IPR050298">
    <property type="entry name" value="Gram-neg_bact_OMP"/>
</dbReference>
<name>A0ABU7GBT7_9ALTE</name>
<evidence type="ECO:0000256" key="1">
    <source>
        <dbReference type="ARBA" id="ARBA00004571"/>
    </source>
</evidence>
<evidence type="ECO:0000259" key="5">
    <source>
        <dbReference type="Pfam" id="PF13609"/>
    </source>
</evidence>
<protein>
    <submittedName>
        <fullName evidence="6">Porin</fullName>
    </submittedName>
</protein>
<gene>
    <name evidence="6" type="ORF">SNR37_001267</name>
</gene>
<keyword evidence="7" id="KW-1185">Reference proteome</keyword>
<evidence type="ECO:0000313" key="6">
    <source>
        <dbReference type="EMBL" id="MEE1675940.1"/>
    </source>
</evidence>
<evidence type="ECO:0000256" key="4">
    <source>
        <dbReference type="SAM" id="SignalP"/>
    </source>
</evidence>
<sequence length="346" mass="37390">MKKTILAVAIPALFAASAQAANVYDADGVSADVYGRMQFDIRDDNTNTDAVGSARMGFKAQSEIATGVSGFAKGEWQIAAEDADSSKFTARHLYVGFDFEDSGKVIFGQTDTAFYTAVAPTDIFNSFGYGAYTLVEDGRQEGQIIYSGEFGGFILDASYQFRNPDFQVGVGNPEDTSYVDLGAELDSAYAATLGYNFDFGLGLYGGYHVEKFKDGDKKNMALSASYSWEALYLGAAYVNAKTDDAKLDGYDLVVSYDINAVSLYAGYAYQKASGDATLVDGGTMTFDDLGDWVKQSTLGVSYKFNSNMKVWGEYLVDNGKGVDTEGAAPALTDADNQWRIAVQYNF</sequence>
<reference evidence="7" key="1">
    <citation type="submission" date="2023-07" db="EMBL/GenBank/DDBJ databases">
        <title>Draft genome sequence of Agarivorans aestuarii strain ZMCS4, a CAZymes producing bacteria isolated from the marine brown algae Clodostephus spongiosus.</title>
        <authorList>
            <person name="Lorente B."/>
            <person name="Cabral C."/>
            <person name="Frias J."/>
            <person name="Faria J."/>
            <person name="Toubarro D."/>
        </authorList>
    </citation>
    <scope>NUCLEOTIDE SEQUENCE [LARGE SCALE GENOMIC DNA]</scope>
    <source>
        <strain evidence="7">ZMCS4</strain>
    </source>
</reference>
<keyword evidence="3" id="KW-0472">Membrane</keyword>
<evidence type="ECO:0000256" key="2">
    <source>
        <dbReference type="ARBA" id="ARBA00022729"/>
    </source>
</evidence>
<dbReference type="InterPro" id="IPR033900">
    <property type="entry name" value="Gram_neg_porin_domain"/>
</dbReference>
<keyword evidence="2 4" id="KW-0732">Signal</keyword>
<proteinExistence type="predicted"/>